<accession>A0A9Q4FJH0</accession>
<organism evidence="3 4">
    <name type="scientific">Pseudomonas syringae</name>
    <dbReference type="NCBI Taxonomy" id="317"/>
    <lineage>
        <taxon>Bacteria</taxon>
        <taxon>Pseudomonadati</taxon>
        <taxon>Pseudomonadota</taxon>
        <taxon>Gammaproteobacteria</taxon>
        <taxon>Pseudomonadales</taxon>
        <taxon>Pseudomonadaceae</taxon>
        <taxon>Pseudomonas</taxon>
    </lineage>
</organism>
<sequence>MNSASNRRSWVASANGHADFPLQNLPLGVFSHKGSEPCGGVAIGDLIVDLRAALRGGFFHGPAAHAADVASRDQLNDFFALGAAT</sequence>
<dbReference type="SUPFAM" id="SSF63433">
    <property type="entry name" value="Fumarylacetoacetate hydrolase, FAH, N-terminal domain"/>
    <property type="match status" value="1"/>
</dbReference>
<evidence type="ECO:0000313" key="4">
    <source>
        <dbReference type="Proteomes" id="UP000814010"/>
    </source>
</evidence>
<protein>
    <submittedName>
        <fullName evidence="3">Fumarylacetoacetase</fullName>
    </submittedName>
</protein>
<dbReference type="GO" id="GO:0004334">
    <property type="term" value="F:fumarylacetoacetase activity"/>
    <property type="evidence" value="ECO:0007669"/>
    <property type="project" value="InterPro"/>
</dbReference>
<feature type="non-terminal residue" evidence="3">
    <location>
        <position position="85"/>
    </location>
</feature>
<dbReference type="Gene3D" id="2.30.30.230">
    <property type="entry name" value="Fumarylacetoacetase, N-terminal domain"/>
    <property type="match status" value="1"/>
</dbReference>
<dbReference type="Pfam" id="PF09298">
    <property type="entry name" value="FAA_hydrolase_N"/>
    <property type="match status" value="1"/>
</dbReference>
<dbReference type="EMBL" id="WKAE01000492">
    <property type="protein sequence ID" value="MCF5632571.1"/>
    <property type="molecule type" value="Genomic_DNA"/>
</dbReference>
<dbReference type="GO" id="GO:1902000">
    <property type="term" value="P:homogentisate catabolic process"/>
    <property type="evidence" value="ECO:0007669"/>
    <property type="project" value="TreeGrafter"/>
</dbReference>
<proteinExistence type="predicted"/>
<dbReference type="PANTHER" id="PTHR43069:SF2">
    <property type="entry name" value="FUMARYLACETOACETASE"/>
    <property type="match status" value="1"/>
</dbReference>
<dbReference type="GO" id="GO:0006559">
    <property type="term" value="P:L-phenylalanine catabolic process"/>
    <property type="evidence" value="ECO:0007669"/>
    <property type="project" value="TreeGrafter"/>
</dbReference>
<name>A0A9Q4FJH0_PSESX</name>
<dbReference type="InterPro" id="IPR005959">
    <property type="entry name" value="Fumarylacetoacetase"/>
</dbReference>
<gene>
    <name evidence="3" type="ORF">GIV53_25525</name>
</gene>
<dbReference type="GO" id="GO:0046872">
    <property type="term" value="F:metal ion binding"/>
    <property type="evidence" value="ECO:0007669"/>
    <property type="project" value="UniProtKB-KW"/>
</dbReference>
<dbReference type="Proteomes" id="UP000814010">
    <property type="component" value="Unassembled WGS sequence"/>
</dbReference>
<feature type="domain" description="Fumarylacetoacetase N-terminal" evidence="2">
    <location>
        <begin position="23"/>
        <end position="84"/>
    </location>
</feature>
<dbReference type="AlphaFoldDB" id="A0A9Q4FJH0"/>
<keyword evidence="1" id="KW-0479">Metal-binding</keyword>
<evidence type="ECO:0000313" key="3">
    <source>
        <dbReference type="EMBL" id="MCF5632571.1"/>
    </source>
</evidence>
<dbReference type="InterPro" id="IPR015377">
    <property type="entry name" value="Fumarylacetoacetase_N"/>
</dbReference>
<evidence type="ECO:0000259" key="2">
    <source>
        <dbReference type="Pfam" id="PF09298"/>
    </source>
</evidence>
<dbReference type="PANTHER" id="PTHR43069">
    <property type="entry name" value="FUMARYLACETOACETASE"/>
    <property type="match status" value="1"/>
</dbReference>
<evidence type="ECO:0000256" key="1">
    <source>
        <dbReference type="ARBA" id="ARBA00022723"/>
    </source>
</evidence>
<dbReference type="InterPro" id="IPR036462">
    <property type="entry name" value="Fumarylacetoacetase_N_sf"/>
</dbReference>
<reference evidence="3" key="1">
    <citation type="submission" date="2019-11" db="EMBL/GenBank/DDBJ databases">
        <title>Epiphytic Pseudomonas syringae from cherry orchards.</title>
        <authorList>
            <person name="Hulin M.T."/>
        </authorList>
    </citation>
    <scope>NUCLEOTIDE SEQUENCE</scope>
    <source>
        <strain evidence="3">PA-2-5E</strain>
    </source>
</reference>
<comment type="caution">
    <text evidence="3">The sequence shown here is derived from an EMBL/GenBank/DDBJ whole genome shotgun (WGS) entry which is preliminary data.</text>
</comment>
<dbReference type="GO" id="GO:0006572">
    <property type="term" value="P:L-tyrosine catabolic process"/>
    <property type="evidence" value="ECO:0007669"/>
    <property type="project" value="TreeGrafter"/>
</dbReference>